<dbReference type="EMBL" id="JAXCGZ010015536">
    <property type="protein sequence ID" value="KAK7070115.1"/>
    <property type="molecule type" value="Genomic_DNA"/>
</dbReference>
<dbReference type="AlphaFoldDB" id="A0AAN8X155"/>
<name>A0AAN8X155_HALRR</name>
<comment type="caution">
    <text evidence="1">The sequence shown here is derived from an EMBL/GenBank/DDBJ whole genome shotgun (WGS) entry which is preliminary data.</text>
</comment>
<evidence type="ECO:0000313" key="1">
    <source>
        <dbReference type="EMBL" id="KAK7070115.1"/>
    </source>
</evidence>
<dbReference type="Proteomes" id="UP001381693">
    <property type="component" value="Unassembled WGS sequence"/>
</dbReference>
<evidence type="ECO:0000313" key="2">
    <source>
        <dbReference type="Proteomes" id="UP001381693"/>
    </source>
</evidence>
<organism evidence="1 2">
    <name type="scientific">Halocaridina rubra</name>
    <name type="common">Hawaiian red shrimp</name>
    <dbReference type="NCBI Taxonomy" id="373956"/>
    <lineage>
        <taxon>Eukaryota</taxon>
        <taxon>Metazoa</taxon>
        <taxon>Ecdysozoa</taxon>
        <taxon>Arthropoda</taxon>
        <taxon>Crustacea</taxon>
        <taxon>Multicrustacea</taxon>
        <taxon>Malacostraca</taxon>
        <taxon>Eumalacostraca</taxon>
        <taxon>Eucarida</taxon>
        <taxon>Decapoda</taxon>
        <taxon>Pleocyemata</taxon>
        <taxon>Caridea</taxon>
        <taxon>Atyoidea</taxon>
        <taxon>Atyidae</taxon>
        <taxon>Halocaridina</taxon>
    </lineage>
</organism>
<sequence>PPEEADPCSGDPITCAETQLKMDILMGVRDQDLVQHLISLNAPTTLNIFVTCCRSFKAARTTASVIHALPNQLRAVSAYKNEQRWQKTASSQQTPPTQSSSSFSCQSCDCQHGPGRCSAADGTYTNCGHKGYWTRTSKCPAKGVQCHNCNKTGHGGRCCRKKVKGQGSSSDS</sequence>
<reference evidence="1 2" key="1">
    <citation type="submission" date="2023-11" db="EMBL/GenBank/DDBJ databases">
        <title>Halocaridina rubra genome assembly.</title>
        <authorList>
            <person name="Smith C."/>
        </authorList>
    </citation>
    <scope>NUCLEOTIDE SEQUENCE [LARGE SCALE GENOMIC DNA]</scope>
    <source>
        <strain evidence="1">EP-1</strain>
        <tissue evidence="1">Whole</tissue>
    </source>
</reference>
<feature type="non-terminal residue" evidence="1">
    <location>
        <position position="1"/>
    </location>
</feature>
<feature type="non-terminal residue" evidence="1">
    <location>
        <position position="172"/>
    </location>
</feature>
<protein>
    <submittedName>
        <fullName evidence="1">Uncharacterized protein</fullName>
    </submittedName>
</protein>
<gene>
    <name evidence="1" type="ORF">SK128_006774</name>
</gene>
<accession>A0AAN8X155</accession>
<proteinExistence type="predicted"/>
<keyword evidence="2" id="KW-1185">Reference proteome</keyword>